<dbReference type="HOGENOM" id="CLU_3031756_0_0_1"/>
<dbReference type="ExpressionAtlas" id="D6RGU0">
    <property type="expression patterns" value="baseline and differential"/>
</dbReference>
<reference evidence="1" key="3">
    <citation type="submission" date="2025-08" db="UniProtKB">
        <authorList>
            <consortium name="Ensembl"/>
        </authorList>
    </citation>
    <scope>IDENTIFICATION</scope>
    <source>
        <strain evidence="1">C57BL/6J</strain>
    </source>
</reference>
<dbReference type="AlphaFoldDB" id="D6RGU0"/>
<accession>D6RGU0</accession>
<dbReference type="Ensembl" id="ENSMUST00000148649.3">
    <property type="protein sequence ID" value="ENSMUSP00000116924.2"/>
    <property type="gene ID" value="ENSMUSG00000026592.14"/>
</dbReference>
<organism evidence="1 3">
    <name type="scientific">Mus musculus</name>
    <name type="common">Mouse</name>
    <dbReference type="NCBI Taxonomy" id="10090"/>
    <lineage>
        <taxon>Eukaryota</taxon>
        <taxon>Metazoa</taxon>
        <taxon>Chordata</taxon>
        <taxon>Craniata</taxon>
        <taxon>Vertebrata</taxon>
        <taxon>Euteleostomi</taxon>
        <taxon>Mammalia</taxon>
        <taxon>Eutheria</taxon>
        <taxon>Euarchontoglires</taxon>
        <taxon>Glires</taxon>
        <taxon>Rodentia</taxon>
        <taxon>Myomorpha</taxon>
        <taxon>Muroidea</taxon>
        <taxon>Muridae</taxon>
        <taxon>Murinae</taxon>
        <taxon>Mus</taxon>
        <taxon>Mus</taxon>
    </lineage>
</organism>
<evidence type="ECO:0000313" key="1">
    <source>
        <dbReference type="Ensembl" id="ENSMUSP00000116924.2"/>
    </source>
</evidence>
<dbReference type="Proteomes" id="UP000000589">
    <property type="component" value="Chromosome 1"/>
</dbReference>
<gene>
    <name evidence="1 2" type="primary">Tex35</name>
    <name evidence="2" type="synonym">1700057K13Rik</name>
</gene>
<protein>
    <submittedName>
        <fullName evidence="1">Testis expressed 35</fullName>
    </submittedName>
</protein>
<evidence type="ECO:0000313" key="2">
    <source>
        <dbReference type="MGI" id="MGI:1920685"/>
    </source>
</evidence>
<dbReference type="VEuPathDB" id="HostDB:ENSMUSG00000026592"/>
<name>D6RGU0_MOUSE</name>
<dbReference type="Antibodypedia" id="50038">
    <property type="antibodies" value="91 antibodies from 14 providers"/>
</dbReference>
<dbReference type="GeneTree" id="ENSGT00390000011962"/>
<dbReference type="Bgee" id="ENSMUSG00000026592">
    <property type="expression patterns" value="Expressed in seminiferous tubule of testis and 23 other cell types or tissues"/>
</dbReference>
<reference evidence="1 3" key="1">
    <citation type="journal article" date="2009" name="PLoS Biol.">
        <title>Lineage-specific biology revealed by a finished genome assembly of the mouse.</title>
        <authorList>
            <consortium name="Mouse Genome Sequencing Consortium"/>
            <person name="Church D.M."/>
            <person name="Goodstadt L."/>
            <person name="Hillier L.W."/>
            <person name="Zody M.C."/>
            <person name="Goldstein S."/>
            <person name="She X."/>
            <person name="Bult C.J."/>
            <person name="Agarwala R."/>
            <person name="Cherry J.L."/>
            <person name="DiCuccio M."/>
            <person name="Hlavina W."/>
            <person name="Kapustin Y."/>
            <person name="Meric P."/>
            <person name="Maglott D."/>
            <person name="Birtle Z."/>
            <person name="Marques A.C."/>
            <person name="Graves T."/>
            <person name="Zhou S."/>
            <person name="Teague B."/>
            <person name="Potamousis K."/>
            <person name="Churas C."/>
            <person name="Place M."/>
            <person name="Herschleb J."/>
            <person name="Runnheim R."/>
            <person name="Forrest D."/>
            <person name="Amos-Landgraf J."/>
            <person name="Schwartz D.C."/>
            <person name="Cheng Z."/>
            <person name="Lindblad-Toh K."/>
            <person name="Eichler E.E."/>
            <person name="Ponting C.P."/>
        </authorList>
    </citation>
    <scope>NUCLEOTIDE SEQUENCE [LARGE SCALE GENOMIC DNA]</scope>
    <source>
        <strain evidence="1 3">C57BL/6J</strain>
    </source>
</reference>
<keyword evidence="3" id="KW-1185">Reference proteome</keyword>
<reference evidence="1 3" key="2">
    <citation type="journal article" date="2011" name="PLoS Biol.">
        <title>Modernizing reference genome assemblies.</title>
        <authorList>
            <person name="Church D.M."/>
            <person name="Schneider V.A."/>
            <person name="Graves T."/>
            <person name="Auger K."/>
            <person name="Cunningham F."/>
            <person name="Bouk N."/>
            <person name="Chen H.C."/>
            <person name="Agarwala R."/>
            <person name="McLaren W.M."/>
            <person name="Ritchie G.R."/>
            <person name="Albracht D."/>
            <person name="Kremitzki M."/>
            <person name="Rock S."/>
            <person name="Kotkiewicz H."/>
            <person name="Kremitzki C."/>
            <person name="Wollam A."/>
            <person name="Trani L."/>
            <person name="Fulton L."/>
            <person name="Fulton R."/>
            <person name="Matthews L."/>
            <person name="Whitehead S."/>
            <person name="Chow W."/>
            <person name="Torrance J."/>
            <person name="Dunn M."/>
            <person name="Harden G."/>
            <person name="Threadgold G."/>
            <person name="Wood J."/>
            <person name="Collins J."/>
            <person name="Heath P."/>
            <person name="Griffiths G."/>
            <person name="Pelan S."/>
            <person name="Grafham D."/>
            <person name="Eichler E.E."/>
            <person name="Weinstock G."/>
            <person name="Mardis E.R."/>
            <person name="Wilson R.K."/>
            <person name="Howe K."/>
            <person name="Flicek P."/>
            <person name="Hubbard T."/>
        </authorList>
    </citation>
    <scope>NUCLEOTIDE SEQUENCE [LARGE SCALE GENOMIC DNA]</scope>
    <source>
        <strain evidence="1 3">C57BL/6J</strain>
    </source>
</reference>
<reference evidence="1" key="4">
    <citation type="submission" date="2025-09" db="UniProtKB">
        <authorList>
            <consortium name="Ensembl"/>
        </authorList>
    </citation>
    <scope>IDENTIFICATION</scope>
    <source>
        <strain evidence="1">C57BL/6J</strain>
    </source>
</reference>
<dbReference type="AGR" id="MGI:1920685"/>
<evidence type="ECO:0000313" key="3">
    <source>
        <dbReference type="Proteomes" id="UP000000589"/>
    </source>
</evidence>
<sequence>MSAKNAELKKTNLVKEECCRARWGLCGLLLNGGGTERLLEVILKRTTRLFAWNRS</sequence>
<proteinExistence type="predicted"/>
<dbReference type="MGI" id="MGI:1920685">
    <property type="gene designation" value="Tex35"/>
</dbReference>